<dbReference type="Proteomes" id="UP000653797">
    <property type="component" value="Unassembled WGS sequence"/>
</dbReference>
<evidence type="ECO:0000313" key="1">
    <source>
        <dbReference type="EMBL" id="MBD2755754.1"/>
    </source>
</evidence>
<dbReference type="AlphaFoldDB" id="A0A927GFE4"/>
<organism evidence="1 2">
    <name type="scientific">Spirosoma validum</name>
    <dbReference type="NCBI Taxonomy" id="2771355"/>
    <lineage>
        <taxon>Bacteria</taxon>
        <taxon>Pseudomonadati</taxon>
        <taxon>Bacteroidota</taxon>
        <taxon>Cytophagia</taxon>
        <taxon>Cytophagales</taxon>
        <taxon>Cytophagaceae</taxon>
        <taxon>Spirosoma</taxon>
    </lineage>
</organism>
<reference evidence="1" key="1">
    <citation type="submission" date="2020-09" db="EMBL/GenBank/DDBJ databases">
        <authorList>
            <person name="Kim M.K."/>
        </authorList>
    </citation>
    <scope>NUCLEOTIDE SEQUENCE</scope>
    <source>
        <strain evidence="1">BT704</strain>
    </source>
</reference>
<keyword evidence="2" id="KW-1185">Reference proteome</keyword>
<accession>A0A927GFE4</accession>
<evidence type="ECO:0000313" key="2">
    <source>
        <dbReference type="Proteomes" id="UP000653797"/>
    </source>
</evidence>
<comment type="caution">
    <text evidence="1">The sequence shown here is derived from an EMBL/GenBank/DDBJ whole genome shotgun (WGS) entry which is preliminary data.</text>
</comment>
<dbReference type="EMBL" id="JACXAA010000009">
    <property type="protein sequence ID" value="MBD2755754.1"/>
    <property type="molecule type" value="Genomic_DNA"/>
</dbReference>
<protein>
    <submittedName>
        <fullName evidence="1">Uncharacterized protein</fullName>
    </submittedName>
</protein>
<proteinExistence type="predicted"/>
<sequence>MLDDQNFWKNSSDMLAYFIFDGEGEATKLPLPVESPVCWVGTQPYLLPLIPELNDDGHFYLLALNLKEVALFEVTRSTIQVIELPDDAAISYTEEIEDADNQKALQHRSGVGEAGAMFHGQGSGSDEQRKVAILHYFHRLSADVEALLNRNPLPLLLAGVEYVIPIYKEASTYAYIAEPYLTGSYSSGDMLTLSAEAWEVMEPYFMQKRLERKEEYGLFSARGQGSSDTETVILTALSGGVDTLFVQPGEDLWGTYDADAFALNMDESPTPDNYSLINEAARKTIEYGGKVYLVDDETMPATQATVAAIFRYPLTEVAEADISATN</sequence>
<dbReference type="InterPro" id="IPR040837">
    <property type="entry name" value="Bact_RF_family7"/>
</dbReference>
<dbReference type="RefSeq" id="WP_191041372.1">
    <property type="nucleotide sequence ID" value="NZ_JACXAA010000009.1"/>
</dbReference>
<gene>
    <name evidence="1" type="ORF">IC230_22815</name>
</gene>
<name>A0A927GFE4_9BACT</name>
<dbReference type="Pfam" id="PF18849">
    <property type="entry name" value="baeRF_family7"/>
    <property type="match status" value="1"/>
</dbReference>